<dbReference type="InterPro" id="IPR017972">
    <property type="entry name" value="Cyt_P450_CS"/>
</dbReference>
<keyword evidence="7 12" id="KW-0560">Oxidoreductase</keyword>
<accession>A0A140IKA0</accession>
<evidence type="ECO:0000256" key="10">
    <source>
        <dbReference type="ARBA" id="ARBA00023136"/>
    </source>
</evidence>
<evidence type="ECO:0000256" key="12">
    <source>
        <dbReference type="RuleBase" id="RU000461"/>
    </source>
</evidence>
<evidence type="ECO:0000256" key="6">
    <source>
        <dbReference type="ARBA" id="ARBA00022989"/>
    </source>
</evidence>
<dbReference type="PROSITE" id="PS00086">
    <property type="entry name" value="CYTOCHROME_P450"/>
    <property type="match status" value="1"/>
</dbReference>
<dbReference type="PANTHER" id="PTHR47955:SF8">
    <property type="entry name" value="CYTOCHROME P450 71D11-LIKE"/>
    <property type="match status" value="1"/>
</dbReference>
<dbReference type="GO" id="GO:0016020">
    <property type="term" value="C:membrane"/>
    <property type="evidence" value="ECO:0007669"/>
    <property type="project" value="UniProtKB-SubCell"/>
</dbReference>
<keyword evidence="6" id="KW-1133">Transmembrane helix</keyword>
<dbReference type="InterPro" id="IPR002401">
    <property type="entry name" value="Cyt_P450_E_grp-I"/>
</dbReference>
<dbReference type="EMBL" id="KT884507">
    <property type="protein sequence ID" value="AMO65334.1"/>
    <property type="molecule type" value="mRNA"/>
</dbReference>
<dbReference type="PRINTS" id="PR00385">
    <property type="entry name" value="P450"/>
</dbReference>
<evidence type="ECO:0000256" key="8">
    <source>
        <dbReference type="ARBA" id="ARBA00023004"/>
    </source>
</evidence>
<feature type="signal peptide" evidence="13">
    <location>
        <begin position="1"/>
        <end position="24"/>
    </location>
</feature>
<dbReference type="PANTHER" id="PTHR47955">
    <property type="entry name" value="CYTOCHROME P450 FAMILY 71 PROTEIN"/>
    <property type="match status" value="1"/>
</dbReference>
<comment type="cofactor">
    <cofactor evidence="11">
        <name>heme</name>
        <dbReference type="ChEBI" id="CHEBI:30413"/>
    </cofactor>
</comment>
<evidence type="ECO:0000256" key="11">
    <source>
        <dbReference type="PIRSR" id="PIRSR602401-1"/>
    </source>
</evidence>
<organism evidence="14">
    <name type="scientific">Scoparia dulcis</name>
    <name type="common">Sweet broom</name>
    <name type="synonym">Capraria dulcis</name>
    <dbReference type="NCBI Taxonomy" id="107240"/>
    <lineage>
        <taxon>Eukaryota</taxon>
        <taxon>Viridiplantae</taxon>
        <taxon>Streptophyta</taxon>
        <taxon>Embryophyta</taxon>
        <taxon>Tracheophyta</taxon>
        <taxon>Spermatophyta</taxon>
        <taxon>Magnoliopsida</taxon>
        <taxon>eudicotyledons</taxon>
        <taxon>Gunneridae</taxon>
        <taxon>Pentapetalae</taxon>
        <taxon>asterids</taxon>
        <taxon>lamiids</taxon>
        <taxon>Lamiales</taxon>
        <taxon>Plantaginaceae</taxon>
        <taxon>Gratioleae</taxon>
        <taxon>Scoparia</taxon>
    </lineage>
</organism>
<dbReference type="Gene3D" id="1.10.630.10">
    <property type="entry name" value="Cytochrome P450"/>
    <property type="match status" value="1"/>
</dbReference>
<dbReference type="PRINTS" id="PR00463">
    <property type="entry name" value="EP450I"/>
</dbReference>
<evidence type="ECO:0000256" key="9">
    <source>
        <dbReference type="ARBA" id="ARBA00023033"/>
    </source>
</evidence>
<proteinExistence type="evidence at transcript level"/>
<evidence type="ECO:0000256" key="5">
    <source>
        <dbReference type="ARBA" id="ARBA00022723"/>
    </source>
</evidence>
<evidence type="ECO:0000256" key="2">
    <source>
        <dbReference type="ARBA" id="ARBA00010617"/>
    </source>
</evidence>
<gene>
    <name evidence="14" type="primary">CYP7</name>
</gene>
<dbReference type="FunFam" id="1.10.630.10:FF:000043">
    <property type="entry name" value="Cytochrome P450 99A2"/>
    <property type="match status" value="1"/>
</dbReference>
<feature type="chain" id="PRO_5007302608" evidence="13">
    <location>
        <begin position="25"/>
        <end position="505"/>
    </location>
</feature>
<dbReference type="InterPro" id="IPR036396">
    <property type="entry name" value="Cyt_P450_sf"/>
</dbReference>
<dbReference type="InterPro" id="IPR001128">
    <property type="entry name" value="Cyt_P450"/>
</dbReference>
<evidence type="ECO:0000256" key="4">
    <source>
        <dbReference type="ARBA" id="ARBA00022692"/>
    </source>
</evidence>
<keyword evidence="10" id="KW-0472">Membrane</keyword>
<evidence type="ECO:0000256" key="7">
    <source>
        <dbReference type="ARBA" id="ARBA00023002"/>
    </source>
</evidence>
<comment type="similarity">
    <text evidence="2 12">Belongs to the cytochrome P450 family.</text>
</comment>
<keyword evidence="9 12" id="KW-0503">Monooxygenase</keyword>
<keyword evidence="8 11" id="KW-0408">Iron</keyword>
<comment type="subcellular location">
    <subcellularLocation>
        <location evidence="1">Membrane</location>
        <topology evidence="1">Single-pass membrane protein</topology>
    </subcellularLocation>
</comment>
<keyword evidence="5 11" id="KW-0479">Metal-binding</keyword>
<dbReference type="Pfam" id="PF00067">
    <property type="entry name" value="p450"/>
    <property type="match status" value="1"/>
</dbReference>
<dbReference type="GO" id="GO:0004497">
    <property type="term" value="F:monooxygenase activity"/>
    <property type="evidence" value="ECO:0007669"/>
    <property type="project" value="UniProtKB-KW"/>
</dbReference>
<sequence>MELSSIFLLSSLIFVILFLKLTTGKSTSLVKLPPGPRKLPLIGHLHLLVSSDPAHHVFKDLALKYGPDLMHLKLGEVSTIIVSSSEMAKELFRTHDITFAYRPSSFSAETFSYNFTDIGLAPYGEYWRQVRKLCTLELLSTNRVQSFRPIREEEFYNLCRWIASKEGSLINLSEKVNLTTYDIIMRTSLGKKTGEAAAFISIMKETNELSFGFHIVDLYPSIKLFRWTSGLGRKIEAIHQKSDRILENIISNHKAKAIDDSTDREDLIDVLLKFHADAGGEISLTNNNLKGILLDMFTGGSETSSTTVNWVMAELLKNPRIMEKVKEEVRRVYDEQGYVDESFLHELKYLKLVIKEGLRLHPPLPLLIPRENRYEKIITGGYEIPLKTRLMVNAWAIGRDPKNWKEPERFFPERFLENPPDFNGNSFQYLPFGAGRRICPGMVFGLANVELPLAMLLYHFDWTLPQGLKPEELTMAETLGMVSARKDHLHLIPTVRKPLLIKENK</sequence>
<dbReference type="GO" id="GO:0016705">
    <property type="term" value="F:oxidoreductase activity, acting on paired donors, with incorporation or reduction of molecular oxygen"/>
    <property type="evidence" value="ECO:0007669"/>
    <property type="project" value="InterPro"/>
</dbReference>
<evidence type="ECO:0000256" key="13">
    <source>
        <dbReference type="SAM" id="SignalP"/>
    </source>
</evidence>
<evidence type="ECO:0000313" key="14">
    <source>
        <dbReference type="EMBL" id="AMO65334.1"/>
    </source>
</evidence>
<protein>
    <submittedName>
        <fullName evidence="14">Cytochrome P450 CYP71D489</fullName>
    </submittedName>
</protein>
<keyword evidence="13" id="KW-0732">Signal</keyword>
<keyword evidence="3 11" id="KW-0349">Heme</keyword>
<dbReference type="SUPFAM" id="SSF48264">
    <property type="entry name" value="Cytochrome P450"/>
    <property type="match status" value="1"/>
</dbReference>
<feature type="binding site" description="axial binding residue" evidence="11">
    <location>
        <position position="439"/>
    </location>
    <ligand>
        <name>heme</name>
        <dbReference type="ChEBI" id="CHEBI:30413"/>
    </ligand>
    <ligandPart>
        <name>Fe</name>
        <dbReference type="ChEBI" id="CHEBI:18248"/>
    </ligandPart>
</feature>
<dbReference type="GO" id="GO:0005506">
    <property type="term" value="F:iron ion binding"/>
    <property type="evidence" value="ECO:0007669"/>
    <property type="project" value="InterPro"/>
</dbReference>
<dbReference type="GO" id="GO:0020037">
    <property type="term" value="F:heme binding"/>
    <property type="evidence" value="ECO:0007669"/>
    <property type="project" value="InterPro"/>
</dbReference>
<keyword evidence="4" id="KW-0812">Transmembrane</keyword>
<evidence type="ECO:0000256" key="3">
    <source>
        <dbReference type="ARBA" id="ARBA00022617"/>
    </source>
</evidence>
<reference evidence="14" key="1">
    <citation type="journal article" date="2017" name="Sci. Rep.">
        <title>Elucidation of terpenoid metabolism in Scoparia dulcis by RNA-seq analysis.</title>
        <authorList>
            <person name="Yamamura Y."/>
            <person name="Kurosaki F."/>
            <person name="Lee J.B."/>
        </authorList>
    </citation>
    <scope>NUCLEOTIDE SEQUENCE</scope>
</reference>
<name>A0A140IKA0_SCODU</name>
<dbReference type="AlphaFoldDB" id="A0A140IKA0"/>
<evidence type="ECO:0000256" key="1">
    <source>
        <dbReference type="ARBA" id="ARBA00004167"/>
    </source>
</evidence>
<dbReference type="CDD" id="cd11072">
    <property type="entry name" value="CYP71-like"/>
    <property type="match status" value="1"/>
</dbReference>